<dbReference type="NCBIfam" id="TIGR02128">
    <property type="entry name" value="G6PI_arch"/>
    <property type="match status" value="1"/>
</dbReference>
<dbReference type="NCBIfam" id="NF006423">
    <property type="entry name" value="PRK08674.1-2"/>
    <property type="match status" value="1"/>
</dbReference>
<dbReference type="GO" id="GO:0005975">
    <property type="term" value="P:carbohydrate metabolic process"/>
    <property type="evidence" value="ECO:0007669"/>
    <property type="project" value="InterPro"/>
</dbReference>
<protein>
    <submittedName>
        <fullName evidence="4">Bifunctional phosphoglucose/phosphomannose isomerase</fullName>
    </submittedName>
</protein>
<reference evidence="4 5" key="1">
    <citation type="submission" date="2017-07" db="EMBL/GenBank/DDBJ databases">
        <title>Recovery of genomes from metagenomes via a dereplication, aggregation, and scoring strategy.</title>
        <authorList>
            <person name="Sieber C.M."/>
            <person name="Probst A.J."/>
            <person name="Sharrar A."/>
            <person name="Thomas B.C."/>
            <person name="Hess M."/>
            <person name="Tringe S.G."/>
            <person name="Banfield J.F."/>
        </authorList>
    </citation>
    <scope>NUCLEOTIDE SEQUENCE [LARGE SCALE GENOMIC DNA]</scope>
    <source>
        <strain evidence="4">JGI_Cruoil_03_44_89</strain>
    </source>
</reference>
<dbReference type="CDD" id="cd05017">
    <property type="entry name" value="SIS_PGI_PMI_1"/>
    <property type="match status" value="1"/>
</dbReference>
<dbReference type="NCBIfam" id="NF006426">
    <property type="entry name" value="PRK08674.1-6"/>
    <property type="match status" value="1"/>
</dbReference>
<dbReference type="GO" id="GO:0004347">
    <property type="term" value="F:glucose-6-phosphate isomerase activity"/>
    <property type="evidence" value="ECO:0007669"/>
    <property type="project" value="InterPro"/>
</dbReference>
<evidence type="ECO:0000313" key="4">
    <source>
        <dbReference type="EMBL" id="OYD13854.1"/>
    </source>
</evidence>
<gene>
    <name evidence="4" type="ORF">CH333_09710</name>
</gene>
<dbReference type="GO" id="GO:0097367">
    <property type="term" value="F:carbohydrate derivative binding"/>
    <property type="evidence" value="ECO:0007669"/>
    <property type="project" value="InterPro"/>
</dbReference>
<dbReference type="InterPro" id="IPR019490">
    <property type="entry name" value="Glu6P/Mann6P_isomerase_C"/>
</dbReference>
<dbReference type="GO" id="GO:1901135">
    <property type="term" value="P:carbohydrate derivative metabolic process"/>
    <property type="evidence" value="ECO:0007669"/>
    <property type="project" value="InterPro"/>
</dbReference>
<proteinExistence type="inferred from homology"/>
<sequence>MDIDSRNMKGVLRDFPQQVMDAIRMGEEVQIPRFNFNGIMFCGMGGSAIGGDVMTSLVRSVPVWVFRSYDIPEWVGKDTLAFVISYSGNTEETLAAYEKLKKTRANIICITSGGKLAEDNPPFVVKVPSGLQPRCAIGYLFFPALMILKRLDMVDFDKDELLSKLADMSRDLGDEDSDAFVLASKLLGRLPIIYAASPLEPVAKRWQTQFNENSKVLAHINIFSELNHNEIVGFGNPGIDNLVIILKDANYNPRIEKRIEITKQIIAPYTFGIKEVCAEGNSLLTRLFSLMYLGDWTSYHLAVQREVDPTPVERIAYLKNHLNAD</sequence>
<name>A0A235BNR9_UNCW3</name>
<dbReference type="Gene3D" id="3.40.50.10490">
    <property type="entry name" value="Glucose-6-phosphate isomerase like protein, domain 1"/>
    <property type="match status" value="2"/>
</dbReference>
<comment type="similarity">
    <text evidence="1">Belongs to the PGI/PMI family.</text>
</comment>
<organism evidence="4 5">
    <name type="scientific">candidate division WOR-3 bacterium JGI_Cruoil_03_44_89</name>
    <dbReference type="NCBI Taxonomy" id="1973748"/>
    <lineage>
        <taxon>Bacteria</taxon>
        <taxon>Bacteria division WOR-3</taxon>
    </lineage>
</organism>
<accession>A0A235BNR9</accession>
<evidence type="ECO:0000313" key="5">
    <source>
        <dbReference type="Proteomes" id="UP000215215"/>
    </source>
</evidence>
<evidence type="ECO:0000256" key="1">
    <source>
        <dbReference type="ARBA" id="ARBA00010523"/>
    </source>
</evidence>
<dbReference type="CDD" id="cd05637">
    <property type="entry name" value="SIS_PGI_PMI_2"/>
    <property type="match status" value="1"/>
</dbReference>
<dbReference type="InterPro" id="IPR001347">
    <property type="entry name" value="SIS_dom"/>
</dbReference>
<dbReference type="InterPro" id="IPR046348">
    <property type="entry name" value="SIS_dom_sf"/>
</dbReference>
<evidence type="ECO:0000259" key="3">
    <source>
        <dbReference type="PROSITE" id="PS51464"/>
    </source>
</evidence>
<dbReference type="EMBL" id="NOZQ01000213">
    <property type="protein sequence ID" value="OYD13854.1"/>
    <property type="molecule type" value="Genomic_DNA"/>
</dbReference>
<dbReference type="Pfam" id="PF01380">
    <property type="entry name" value="SIS"/>
    <property type="match status" value="1"/>
</dbReference>
<dbReference type="Pfam" id="PF10432">
    <property type="entry name" value="bact-PGI_C"/>
    <property type="match status" value="1"/>
</dbReference>
<dbReference type="PROSITE" id="PS51464">
    <property type="entry name" value="SIS"/>
    <property type="match status" value="1"/>
</dbReference>
<dbReference type="GO" id="GO:0004476">
    <property type="term" value="F:mannose-6-phosphate isomerase activity"/>
    <property type="evidence" value="ECO:0007669"/>
    <property type="project" value="InterPro"/>
</dbReference>
<dbReference type="AlphaFoldDB" id="A0A235BNR9"/>
<comment type="caution">
    <text evidence="4">The sequence shown here is derived from an EMBL/GenBank/DDBJ whole genome shotgun (WGS) entry which is preliminary data.</text>
</comment>
<dbReference type="SUPFAM" id="SSF53697">
    <property type="entry name" value="SIS domain"/>
    <property type="match status" value="1"/>
</dbReference>
<dbReference type="Proteomes" id="UP000215215">
    <property type="component" value="Unassembled WGS sequence"/>
</dbReference>
<keyword evidence="2 4" id="KW-0413">Isomerase</keyword>
<evidence type="ECO:0000256" key="2">
    <source>
        <dbReference type="ARBA" id="ARBA00023235"/>
    </source>
</evidence>
<feature type="domain" description="SIS" evidence="3">
    <location>
        <begin position="25"/>
        <end position="161"/>
    </location>
</feature>
<dbReference type="InterPro" id="IPR035484">
    <property type="entry name" value="SIS_PGI/PMI_1"/>
</dbReference>